<feature type="transmembrane region" description="Helical" evidence="2">
    <location>
        <begin position="169"/>
        <end position="191"/>
    </location>
</feature>
<sequence>MTARDDNRRDPAPDGAAPDGARRDGAATDDATLDEPTRDEPTYHEPTYDEPTYDGTAYAGVDALMAALLDEPLPEDALRDDEFVASHEAAVADLALLREQLGLIGEALAVSGEDAVTGVAPGRAGAARPGDTAGAETDPGQVSGPASAPSASVTPLPSRPSRARRALRITAGTLAAAACVSVVLGLGWAVVQSGNAGVNSSKSGAQSADGDSESMEDSHGGDGSASLSREGYVACARLIVEGTVTEVEAVPGVEQDRITVEVDRWIKPDKGEDRIVFPMSHDVDPRLEKGDHVLLGFPRDSAQPDIWTTKAAEIARERAWIEAALPESEGITCD</sequence>
<gene>
    <name evidence="3" type="ORF">RM704_20905</name>
</gene>
<feature type="compositionally biased region" description="Low complexity" evidence="1">
    <location>
        <begin position="120"/>
        <end position="160"/>
    </location>
</feature>
<evidence type="ECO:0000313" key="4">
    <source>
        <dbReference type="Proteomes" id="UP001180737"/>
    </source>
</evidence>
<evidence type="ECO:0000256" key="1">
    <source>
        <dbReference type="SAM" id="MobiDB-lite"/>
    </source>
</evidence>
<feature type="region of interest" description="Disordered" evidence="1">
    <location>
        <begin position="120"/>
        <end position="161"/>
    </location>
</feature>
<feature type="region of interest" description="Disordered" evidence="1">
    <location>
        <begin position="1"/>
        <end position="55"/>
    </location>
</feature>
<proteinExistence type="predicted"/>
<accession>A0ABU2Z0U8</accession>
<organism evidence="3 4">
    <name type="scientific">Streptomyces gottesmaniae</name>
    <dbReference type="NCBI Taxonomy" id="3075518"/>
    <lineage>
        <taxon>Bacteria</taxon>
        <taxon>Bacillati</taxon>
        <taxon>Actinomycetota</taxon>
        <taxon>Actinomycetes</taxon>
        <taxon>Kitasatosporales</taxon>
        <taxon>Streptomycetaceae</taxon>
        <taxon>Streptomyces</taxon>
    </lineage>
</organism>
<feature type="compositionally biased region" description="Basic and acidic residues" evidence="1">
    <location>
        <begin position="35"/>
        <end position="47"/>
    </location>
</feature>
<keyword evidence="2" id="KW-0472">Membrane</keyword>
<keyword evidence="2" id="KW-0812">Transmembrane</keyword>
<feature type="compositionally biased region" description="Basic and acidic residues" evidence="1">
    <location>
        <begin position="1"/>
        <end position="12"/>
    </location>
</feature>
<evidence type="ECO:0000256" key="2">
    <source>
        <dbReference type="SAM" id="Phobius"/>
    </source>
</evidence>
<name>A0ABU2Z0U8_9ACTN</name>
<feature type="compositionally biased region" description="Polar residues" evidence="1">
    <location>
        <begin position="196"/>
        <end position="206"/>
    </location>
</feature>
<evidence type="ECO:0000313" key="3">
    <source>
        <dbReference type="EMBL" id="MDT0569899.1"/>
    </source>
</evidence>
<reference evidence="3" key="1">
    <citation type="submission" date="2024-05" db="EMBL/GenBank/DDBJ databases">
        <title>30 novel species of actinomycetes from the DSMZ collection.</title>
        <authorList>
            <person name="Nouioui I."/>
        </authorList>
    </citation>
    <scope>NUCLEOTIDE SEQUENCE</scope>
    <source>
        <strain evidence="3">DSM 3412</strain>
    </source>
</reference>
<keyword evidence="4" id="KW-1185">Reference proteome</keyword>
<dbReference type="Proteomes" id="UP001180737">
    <property type="component" value="Unassembled WGS sequence"/>
</dbReference>
<dbReference type="RefSeq" id="WP_033526403.1">
    <property type="nucleotide sequence ID" value="NZ_JAVRFJ010000017.1"/>
</dbReference>
<protein>
    <submittedName>
        <fullName evidence="3">Uncharacterized protein</fullName>
    </submittedName>
</protein>
<comment type="caution">
    <text evidence="3">The sequence shown here is derived from an EMBL/GenBank/DDBJ whole genome shotgun (WGS) entry which is preliminary data.</text>
</comment>
<dbReference type="EMBL" id="JAVRFJ010000017">
    <property type="protein sequence ID" value="MDT0569899.1"/>
    <property type="molecule type" value="Genomic_DNA"/>
</dbReference>
<feature type="region of interest" description="Disordered" evidence="1">
    <location>
        <begin position="196"/>
        <end position="226"/>
    </location>
</feature>
<keyword evidence="2" id="KW-1133">Transmembrane helix</keyword>